<dbReference type="Gene3D" id="3.10.129.10">
    <property type="entry name" value="Hotdog Thioesterase"/>
    <property type="match status" value="1"/>
</dbReference>
<dbReference type="Proteomes" id="UP000266426">
    <property type="component" value="Unassembled WGS sequence"/>
</dbReference>
<dbReference type="InterPro" id="IPR029069">
    <property type="entry name" value="HotDog_dom_sf"/>
</dbReference>
<dbReference type="AlphaFoldDB" id="A0A3A4R103"/>
<dbReference type="PANTHER" id="PTHR47260">
    <property type="entry name" value="UPF0644 PROTEIN PB2B4.06"/>
    <property type="match status" value="1"/>
</dbReference>
<gene>
    <name evidence="3" type="ORF">C4541_08695</name>
</gene>
<reference evidence="3 4" key="1">
    <citation type="journal article" date="2017" name="ISME J.">
        <title>Energy and carbon metabolisms in a deep terrestrial subsurface fluid microbial community.</title>
        <authorList>
            <person name="Momper L."/>
            <person name="Jungbluth S.P."/>
            <person name="Lee M.D."/>
            <person name="Amend J.P."/>
        </authorList>
    </citation>
    <scope>NUCLEOTIDE SEQUENCE [LARGE SCALE GENOMIC DNA]</scope>
    <source>
        <strain evidence="3">SURF_26</strain>
    </source>
</reference>
<accession>A0A3A4R103</accession>
<evidence type="ECO:0000313" key="4">
    <source>
        <dbReference type="Proteomes" id="UP000266426"/>
    </source>
</evidence>
<keyword evidence="1" id="KW-0378">Hydrolase</keyword>
<evidence type="ECO:0000256" key="1">
    <source>
        <dbReference type="ARBA" id="ARBA00022801"/>
    </source>
</evidence>
<dbReference type="PANTHER" id="PTHR47260:SF1">
    <property type="entry name" value="UPF0644 PROTEIN PB2B4.06"/>
    <property type="match status" value="1"/>
</dbReference>
<sequence>MKQRLPSFDFCFCCGEKNSFGLNIPFFAVENGVQAVFTPAGRHAGYPGIMHGGLTATVLDEAMTWAATIGTGRFHYAADINVRYKAPVPHGEEITVTATIVETIKKIIVVDGEIRDSNNKVLAKSVGKYYPLPESDDLTIKSMMRHYDNGYSLS</sequence>
<feature type="domain" description="Thioesterase" evidence="2">
    <location>
        <begin position="48"/>
        <end position="122"/>
    </location>
</feature>
<dbReference type="SUPFAM" id="SSF54637">
    <property type="entry name" value="Thioesterase/thiol ester dehydrase-isomerase"/>
    <property type="match status" value="1"/>
</dbReference>
<comment type="caution">
    <text evidence="3">The sequence shown here is derived from an EMBL/GenBank/DDBJ whole genome shotgun (WGS) entry which is preliminary data.</text>
</comment>
<dbReference type="InterPro" id="IPR006683">
    <property type="entry name" value="Thioestr_dom"/>
</dbReference>
<evidence type="ECO:0000259" key="2">
    <source>
        <dbReference type="Pfam" id="PF03061"/>
    </source>
</evidence>
<proteinExistence type="predicted"/>
<dbReference type="InterPro" id="IPR003736">
    <property type="entry name" value="PAAI_dom"/>
</dbReference>
<dbReference type="NCBIfam" id="TIGR00369">
    <property type="entry name" value="unchar_dom_1"/>
    <property type="match status" value="1"/>
</dbReference>
<dbReference type="InterPro" id="IPR052061">
    <property type="entry name" value="PTE-AB_protein"/>
</dbReference>
<name>A0A3A4R103_9BACT</name>
<dbReference type="GO" id="GO:0016289">
    <property type="term" value="F:acyl-CoA hydrolase activity"/>
    <property type="evidence" value="ECO:0007669"/>
    <property type="project" value="UniProtKB-ARBA"/>
</dbReference>
<organism evidence="3 4">
    <name type="scientific">Candidatus Auribacter fodinae</name>
    <dbReference type="NCBI Taxonomy" id="2093366"/>
    <lineage>
        <taxon>Bacteria</taxon>
        <taxon>Pseudomonadati</taxon>
        <taxon>Candidatus Auribacterota</taxon>
        <taxon>Candidatus Auribacteria</taxon>
        <taxon>Candidatus Auribacterales</taxon>
        <taxon>Candidatus Auribacteraceae</taxon>
        <taxon>Candidatus Auribacter</taxon>
    </lineage>
</organism>
<dbReference type="Pfam" id="PF03061">
    <property type="entry name" value="4HBT"/>
    <property type="match status" value="1"/>
</dbReference>
<evidence type="ECO:0000313" key="3">
    <source>
        <dbReference type="EMBL" id="RJP58096.1"/>
    </source>
</evidence>
<protein>
    <submittedName>
        <fullName evidence="3">PaaI family thioesterase</fullName>
    </submittedName>
</protein>
<dbReference type="CDD" id="cd03443">
    <property type="entry name" value="PaaI_thioesterase"/>
    <property type="match status" value="1"/>
</dbReference>
<dbReference type="EMBL" id="QZJZ01000071">
    <property type="protein sequence ID" value="RJP58096.1"/>
    <property type="molecule type" value="Genomic_DNA"/>
</dbReference>